<reference evidence="3" key="2">
    <citation type="journal article" date="2020" name="Nat. Commun.">
        <title>Large-scale genome sequencing of mycorrhizal fungi provides insights into the early evolution of symbiotic traits.</title>
        <authorList>
            <person name="Miyauchi S."/>
            <person name="Kiss E."/>
            <person name="Kuo A."/>
            <person name="Drula E."/>
            <person name="Kohler A."/>
            <person name="Sanchez-Garcia M."/>
            <person name="Morin E."/>
            <person name="Andreopoulos B."/>
            <person name="Barry K.W."/>
            <person name="Bonito G."/>
            <person name="Buee M."/>
            <person name="Carver A."/>
            <person name="Chen C."/>
            <person name="Cichocki N."/>
            <person name="Clum A."/>
            <person name="Culley D."/>
            <person name="Crous P.W."/>
            <person name="Fauchery L."/>
            <person name="Girlanda M."/>
            <person name="Hayes R.D."/>
            <person name="Keri Z."/>
            <person name="LaButti K."/>
            <person name="Lipzen A."/>
            <person name="Lombard V."/>
            <person name="Magnuson J."/>
            <person name="Maillard F."/>
            <person name="Murat C."/>
            <person name="Nolan M."/>
            <person name="Ohm R.A."/>
            <person name="Pangilinan J."/>
            <person name="Pereira M.F."/>
            <person name="Perotto S."/>
            <person name="Peter M."/>
            <person name="Pfister S."/>
            <person name="Riley R."/>
            <person name="Sitrit Y."/>
            <person name="Stielow J.B."/>
            <person name="Szollosi G."/>
            <person name="Zifcakova L."/>
            <person name="Stursova M."/>
            <person name="Spatafora J.W."/>
            <person name="Tedersoo L."/>
            <person name="Vaario L.M."/>
            <person name="Yamada A."/>
            <person name="Yan M."/>
            <person name="Wang P."/>
            <person name="Xu J."/>
            <person name="Bruns T."/>
            <person name="Baldrian P."/>
            <person name="Vilgalys R."/>
            <person name="Dunand C."/>
            <person name="Henrissat B."/>
            <person name="Grigoriev I.V."/>
            <person name="Hibbett D."/>
            <person name="Nagy L.G."/>
            <person name="Martin F.M."/>
        </authorList>
    </citation>
    <scope>NUCLEOTIDE SEQUENCE</scope>
    <source>
        <strain evidence="3">Prilba</strain>
    </source>
</reference>
<feature type="compositionally biased region" description="Basic and acidic residues" evidence="1">
    <location>
        <begin position="142"/>
        <end position="161"/>
    </location>
</feature>
<dbReference type="InterPro" id="IPR039875">
    <property type="entry name" value="LENG1-like"/>
</dbReference>
<feature type="compositionally biased region" description="Low complexity" evidence="1">
    <location>
        <begin position="189"/>
        <end position="205"/>
    </location>
</feature>
<feature type="region of interest" description="Disordered" evidence="1">
    <location>
        <begin position="120"/>
        <end position="287"/>
    </location>
</feature>
<evidence type="ECO:0000313" key="3">
    <source>
        <dbReference type="EMBL" id="KAF8468539.1"/>
    </source>
</evidence>
<feature type="compositionally biased region" description="Basic and acidic residues" evidence="1">
    <location>
        <begin position="254"/>
        <end position="281"/>
    </location>
</feature>
<dbReference type="InterPro" id="IPR019339">
    <property type="entry name" value="CIR_N_dom"/>
</dbReference>
<name>A0A9P5JXV7_9AGAM</name>
<accession>A0A9P5JXV7</accession>
<evidence type="ECO:0000259" key="2">
    <source>
        <dbReference type="SMART" id="SM01083"/>
    </source>
</evidence>
<dbReference type="EMBL" id="WHVB01000032">
    <property type="protein sequence ID" value="KAF8468539.1"/>
    <property type="molecule type" value="Genomic_DNA"/>
</dbReference>
<evidence type="ECO:0000313" key="4">
    <source>
        <dbReference type="Proteomes" id="UP000759537"/>
    </source>
</evidence>
<organism evidence="3 4">
    <name type="scientific">Russula ochroleuca</name>
    <dbReference type="NCBI Taxonomy" id="152965"/>
    <lineage>
        <taxon>Eukaryota</taxon>
        <taxon>Fungi</taxon>
        <taxon>Dikarya</taxon>
        <taxon>Basidiomycota</taxon>
        <taxon>Agaricomycotina</taxon>
        <taxon>Agaricomycetes</taxon>
        <taxon>Russulales</taxon>
        <taxon>Russulaceae</taxon>
        <taxon>Russula</taxon>
    </lineage>
</organism>
<comment type="caution">
    <text evidence="3">The sequence shown here is derived from an EMBL/GenBank/DDBJ whole genome shotgun (WGS) entry which is preliminary data.</text>
</comment>
<feature type="domain" description="CBF1-interacting co-repressor CIR N-terminal" evidence="2">
    <location>
        <begin position="11"/>
        <end position="47"/>
    </location>
</feature>
<keyword evidence="4" id="KW-1185">Reference proteome</keyword>
<dbReference type="OrthoDB" id="2159131at2759"/>
<feature type="compositionally biased region" description="Basic and acidic residues" evidence="1">
    <location>
        <begin position="206"/>
        <end position="220"/>
    </location>
</feature>
<dbReference type="SMART" id="SM01083">
    <property type="entry name" value="Cir_N"/>
    <property type="match status" value="1"/>
</dbReference>
<proteinExistence type="predicted"/>
<dbReference type="AlphaFoldDB" id="A0A9P5JXV7"/>
<feature type="non-terminal residue" evidence="3">
    <location>
        <position position="1"/>
    </location>
</feature>
<dbReference type="Proteomes" id="UP000759537">
    <property type="component" value="Unassembled WGS sequence"/>
</dbReference>
<reference evidence="3" key="1">
    <citation type="submission" date="2019-10" db="EMBL/GenBank/DDBJ databases">
        <authorList>
            <consortium name="DOE Joint Genome Institute"/>
            <person name="Kuo A."/>
            <person name="Miyauchi S."/>
            <person name="Kiss E."/>
            <person name="Drula E."/>
            <person name="Kohler A."/>
            <person name="Sanchez-Garcia M."/>
            <person name="Andreopoulos B."/>
            <person name="Barry K.W."/>
            <person name="Bonito G."/>
            <person name="Buee M."/>
            <person name="Carver A."/>
            <person name="Chen C."/>
            <person name="Cichocki N."/>
            <person name="Clum A."/>
            <person name="Culley D."/>
            <person name="Crous P.W."/>
            <person name="Fauchery L."/>
            <person name="Girlanda M."/>
            <person name="Hayes R."/>
            <person name="Keri Z."/>
            <person name="LaButti K."/>
            <person name="Lipzen A."/>
            <person name="Lombard V."/>
            <person name="Magnuson J."/>
            <person name="Maillard F."/>
            <person name="Morin E."/>
            <person name="Murat C."/>
            <person name="Nolan M."/>
            <person name="Ohm R."/>
            <person name="Pangilinan J."/>
            <person name="Pereira M."/>
            <person name="Perotto S."/>
            <person name="Peter M."/>
            <person name="Riley R."/>
            <person name="Sitrit Y."/>
            <person name="Stielow B."/>
            <person name="Szollosi G."/>
            <person name="Zifcakova L."/>
            <person name="Stursova M."/>
            <person name="Spatafora J.W."/>
            <person name="Tedersoo L."/>
            <person name="Vaario L.-M."/>
            <person name="Yamada A."/>
            <person name="Yan M."/>
            <person name="Wang P."/>
            <person name="Xu J."/>
            <person name="Bruns T."/>
            <person name="Baldrian P."/>
            <person name="Vilgalys R."/>
            <person name="Henrissat B."/>
            <person name="Grigoriev I.V."/>
            <person name="Hibbett D."/>
            <person name="Nagy L.G."/>
            <person name="Martin F.M."/>
        </authorList>
    </citation>
    <scope>NUCLEOTIDE SEQUENCE</scope>
    <source>
        <strain evidence="3">Prilba</strain>
    </source>
</reference>
<protein>
    <recommendedName>
        <fullName evidence="2">CBF1-interacting co-repressor CIR N-terminal domain-containing protein</fullName>
    </recommendedName>
</protein>
<dbReference type="PANTHER" id="PTHR22093">
    <property type="entry name" value="LEUKOCYTE RECEPTOR CLUSTER LRC MEMBER 1"/>
    <property type="match status" value="1"/>
</dbReference>
<sequence>MGKLNIAHHKSYHPYRLDNIERVRLDEAAAKRKQTEDIDRALAADAESRLSTLRARAGITPPSSPPRSIDADSSAIPIASGSAMPLSNGHINLFADIEEHAAALAARASKSKPAMTDLDRGIPLAPTKQDLQPWYSAAGRSRQGDKIAEARRQRDLARQLKADPLSSIPSHLKRPLHPHDTILPPQTHSYSSPQQSQKTPPSSASREGRLARESVERERALALLRRKQREQKQAESVTATPSTVNGGPGYADVFNRREVEDAHRERDRSWRHRRWEDDGRDGHRRRH</sequence>
<dbReference type="PANTHER" id="PTHR22093:SF0">
    <property type="entry name" value="LEUKOCYTE RECEPTOR CLUSTER MEMBER 1"/>
    <property type="match status" value="1"/>
</dbReference>
<evidence type="ECO:0000256" key="1">
    <source>
        <dbReference type="SAM" id="MobiDB-lite"/>
    </source>
</evidence>
<gene>
    <name evidence="3" type="ORF">DFH94DRAFT_776725</name>
</gene>